<dbReference type="AlphaFoldDB" id="A0A814P1M1"/>
<name>A0A814P1M1_9BILA</name>
<evidence type="ECO:0000313" key="3">
    <source>
        <dbReference type="Proteomes" id="UP000663879"/>
    </source>
</evidence>
<evidence type="ECO:0000256" key="1">
    <source>
        <dbReference type="SAM" id="MobiDB-lite"/>
    </source>
</evidence>
<accession>A0A814P1M1</accession>
<comment type="caution">
    <text evidence="2">The sequence shown here is derived from an EMBL/GenBank/DDBJ whole genome shotgun (WGS) entry which is preliminary data.</text>
</comment>
<reference evidence="2" key="1">
    <citation type="submission" date="2021-02" db="EMBL/GenBank/DDBJ databases">
        <authorList>
            <person name="Nowell W R."/>
        </authorList>
    </citation>
    <scope>NUCLEOTIDE SEQUENCE</scope>
    <source>
        <strain evidence="2">Ploen Becks lab</strain>
    </source>
</reference>
<keyword evidence="3" id="KW-1185">Reference proteome</keyword>
<proteinExistence type="predicted"/>
<organism evidence="2 3">
    <name type="scientific">Brachionus calyciflorus</name>
    <dbReference type="NCBI Taxonomy" id="104777"/>
    <lineage>
        <taxon>Eukaryota</taxon>
        <taxon>Metazoa</taxon>
        <taxon>Spiralia</taxon>
        <taxon>Gnathifera</taxon>
        <taxon>Rotifera</taxon>
        <taxon>Eurotatoria</taxon>
        <taxon>Monogononta</taxon>
        <taxon>Pseudotrocha</taxon>
        <taxon>Ploima</taxon>
        <taxon>Brachionidae</taxon>
        <taxon>Brachionus</taxon>
    </lineage>
</organism>
<dbReference type="EMBL" id="CAJNOC010007470">
    <property type="protein sequence ID" value="CAF1099543.1"/>
    <property type="molecule type" value="Genomic_DNA"/>
</dbReference>
<gene>
    <name evidence="2" type="ORF">OXX778_LOCUS21077</name>
</gene>
<sequence length="226" mass="25203">MIAAKSDISKEETIKNFFMSNLNSKRMVKYINQAVTLQSPITILSSINQSVSLETYVHLPKLLRNQRHSRNYAGGRNFQRNKSYQKNTGKKYQAHEENKSNYGATSSKQDGSKSSNHANSSYVNQKHQIQQKPTKEVLISLESSAINVCSVGNRQKFKSRITRTAIINDTKIDFLLDTGAEENKLSEKGYKKIAAGSSNVKLNRYSGPKINSASGNLPILGTLTVE</sequence>
<protein>
    <recommendedName>
        <fullName evidence="4">Peptidase A2 domain-containing protein</fullName>
    </recommendedName>
</protein>
<evidence type="ECO:0000313" key="2">
    <source>
        <dbReference type="EMBL" id="CAF1099543.1"/>
    </source>
</evidence>
<feature type="compositionally biased region" description="Polar residues" evidence="1">
    <location>
        <begin position="100"/>
        <end position="129"/>
    </location>
</feature>
<feature type="compositionally biased region" description="Polar residues" evidence="1">
    <location>
        <begin position="78"/>
        <end position="87"/>
    </location>
</feature>
<feature type="region of interest" description="Disordered" evidence="1">
    <location>
        <begin position="67"/>
        <end position="129"/>
    </location>
</feature>
<dbReference type="Proteomes" id="UP000663879">
    <property type="component" value="Unassembled WGS sequence"/>
</dbReference>
<evidence type="ECO:0008006" key="4">
    <source>
        <dbReference type="Google" id="ProtNLM"/>
    </source>
</evidence>